<keyword evidence="3" id="KW-0539">Nucleus</keyword>
<dbReference type="Gene3D" id="2.40.50.40">
    <property type="match status" value="1"/>
</dbReference>
<protein>
    <recommendedName>
        <fullName evidence="4">Chromo domain-containing protein</fullName>
    </recommendedName>
</protein>
<evidence type="ECO:0000256" key="1">
    <source>
        <dbReference type="ARBA" id="ARBA00004123"/>
    </source>
</evidence>
<evidence type="ECO:0000313" key="6">
    <source>
        <dbReference type="Proteomes" id="UP000242814"/>
    </source>
</evidence>
<name>A0A1D2J7Y8_PARBR</name>
<dbReference type="VEuPathDB" id="FungiDB:PADG_12534"/>
<proteinExistence type="predicted"/>
<feature type="domain" description="Chromo" evidence="4">
    <location>
        <begin position="98"/>
        <end position="156"/>
    </location>
</feature>
<comment type="subcellular location">
    <subcellularLocation>
        <location evidence="1">Nucleus</location>
    </subcellularLocation>
</comment>
<dbReference type="GO" id="GO:0006338">
    <property type="term" value="P:chromatin remodeling"/>
    <property type="evidence" value="ECO:0007669"/>
    <property type="project" value="UniProtKB-ARBA"/>
</dbReference>
<reference evidence="5 6" key="1">
    <citation type="submission" date="2016-06" db="EMBL/GenBank/DDBJ databases">
        <authorList>
            <person name="Kjaerup R.B."/>
            <person name="Dalgaard T.S."/>
            <person name="Juul-Madsen H.R."/>
        </authorList>
    </citation>
    <scope>NUCLEOTIDE SEQUENCE [LARGE SCALE GENOMIC DNA]</scope>
    <source>
        <strain evidence="5 6">Pb300</strain>
    </source>
</reference>
<accession>A0A1D2J7Y8</accession>
<dbReference type="CDD" id="cd00024">
    <property type="entry name" value="CD_CSD"/>
    <property type="match status" value="1"/>
</dbReference>
<dbReference type="InterPro" id="IPR023780">
    <property type="entry name" value="Chromo_domain"/>
</dbReference>
<dbReference type="AlphaFoldDB" id="A0A1D2J7Y8"/>
<dbReference type="SMART" id="SM00298">
    <property type="entry name" value="CHROMO"/>
    <property type="match status" value="1"/>
</dbReference>
<dbReference type="InterPro" id="IPR016197">
    <property type="entry name" value="Chromo-like_dom_sf"/>
</dbReference>
<comment type="subunit">
    <text evidence="2">Component of the NuA4 histone acetyltransferase complex.</text>
</comment>
<dbReference type="VEuPathDB" id="FungiDB:PABG_12091"/>
<dbReference type="PROSITE" id="PS50013">
    <property type="entry name" value="CHROMO_2"/>
    <property type="match status" value="1"/>
</dbReference>
<evidence type="ECO:0000256" key="3">
    <source>
        <dbReference type="ARBA" id="ARBA00023242"/>
    </source>
</evidence>
<dbReference type="GO" id="GO:0005634">
    <property type="term" value="C:nucleus"/>
    <property type="evidence" value="ECO:0007669"/>
    <property type="project" value="UniProtKB-SubCell"/>
</dbReference>
<evidence type="ECO:0000256" key="2">
    <source>
        <dbReference type="ARBA" id="ARBA00011353"/>
    </source>
</evidence>
<organism evidence="5 6">
    <name type="scientific">Paracoccidioides brasiliensis</name>
    <dbReference type="NCBI Taxonomy" id="121759"/>
    <lineage>
        <taxon>Eukaryota</taxon>
        <taxon>Fungi</taxon>
        <taxon>Dikarya</taxon>
        <taxon>Ascomycota</taxon>
        <taxon>Pezizomycotina</taxon>
        <taxon>Eurotiomycetes</taxon>
        <taxon>Eurotiomycetidae</taxon>
        <taxon>Onygenales</taxon>
        <taxon>Ajellomycetaceae</taxon>
        <taxon>Paracoccidioides</taxon>
    </lineage>
</organism>
<dbReference type="InterPro" id="IPR000953">
    <property type="entry name" value="Chromo/chromo_shadow_dom"/>
</dbReference>
<comment type="caution">
    <text evidence="5">The sequence shown here is derived from an EMBL/GenBank/DDBJ whole genome shotgun (WGS) entry which is preliminary data.</text>
</comment>
<dbReference type="InterPro" id="IPR056924">
    <property type="entry name" value="SH3_Tf2-1"/>
</dbReference>
<dbReference type="Pfam" id="PF00385">
    <property type="entry name" value="Chromo"/>
    <property type="match status" value="1"/>
</dbReference>
<dbReference type="InterPro" id="IPR051219">
    <property type="entry name" value="Heterochromatin_chromo-domain"/>
</dbReference>
<dbReference type="Proteomes" id="UP000242814">
    <property type="component" value="Unassembled WGS sequence"/>
</dbReference>
<evidence type="ECO:0000259" key="4">
    <source>
        <dbReference type="PROSITE" id="PS50013"/>
    </source>
</evidence>
<evidence type="ECO:0000313" key="5">
    <source>
        <dbReference type="EMBL" id="ODH17518.1"/>
    </source>
</evidence>
<gene>
    <name evidence="5" type="ORF">ACO22_06265</name>
</gene>
<dbReference type="EMBL" id="LZYO01000326">
    <property type="protein sequence ID" value="ODH17518.1"/>
    <property type="molecule type" value="Genomic_DNA"/>
</dbReference>
<dbReference type="SUPFAM" id="SSF54160">
    <property type="entry name" value="Chromo domain-like"/>
    <property type="match status" value="1"/>
</dbReference>
<dbReference type="PANTHER" id="PTHR22812">
    <property type="entry name" value="CHROMOBOX PROTEIN"/>
    <property type="match status" value="1"/>
</dbReference>
<dbReference type="Pfam" id="PF24626">
    <property type="entry name" value="SH3_Tf2-1"/>
    <property type="match status" value="1"/>
</dbReference>
<sequence length="181" mass="21136">MKEIWEWADKSMKAAQEQMKRQTDRHHWEPDFTLAAQNTGPFRILERVGNAYRLDLPTTMKIHPIFSPDKLCKDPRDPLPGQAVKPPDPIEIDGENEWEVEHILASRINQGKLQYQVHWKGFDEDSSWYPAHDFKGSPHAIRDFHEANPTKAGPPRRLDEWLKAWETDSYLKDEVDDDLPA</sequence>